<evidence type="ECO:0000313" key="3">
    <source>
        <dbReference type="Proteomes" id="UP001147700"/>
    </source>
</evidence>
<dbReference type="EMBL" id="JAPCID010000018">
    <property type="protein sequence ID" value="MDA0138660.1"/>
    <property type="molecule type" value="Genomic_DNA"/>
</dbReference>
<sequence>MHERVPARARDPQAEPAQDRPPAARILQLHQSAGNAAVARAILARQTRYPEGKDLDSGYWGHRGQGIPTDELATKIVTDLLRDPQYAAAAPEVLNGYWIVHIVEAVEHIRQAGALDQLAAVSGSATRVRLAIALVRDPATFDAERQLAGVSDQEYADLTGARRDGTPAPGAPAHPQVAELRELRIPLALEQFATRRAAKFQELRAGEPAPAVTQPDNSPRPGRELEEMLRWDATNLPPLETLTATRGGERWAHPKHAVTEAILAALQLRAVGGAMAQLERGEGATHDVHEEARAGTGWGEMINWCGMFASQMLAGGGMDRDLRGGMDSTSKVYAFFTYGEGHPDVVRKYIRTPDGGLQTLRDYHETARNSRRNWIPTASIGADGLDIRPGDVLTLAVANEKNTEKAFGDHIVLVHSYDRATKRLFTIGGNDGGYVVRNGAPPARESATDRADRERREAATGERLQRPTRGAHVGVGSQDLGHQPTPGRRGTIVQQTHVAGIGRPSIVDFEDHVYPSNAAAEREL</sequence>
<gene>
    <name evidence="2" type="ORF">OJ962_14245</name>
</gene>
<dbReference type="Proteomes" id="UP001147700">
    <property type="component" value="Unassembled WGS sequence"/>
</dbReference>
<proteinExistence type="predicted"/>
<evidence type="ECO:0008006" key="4">
    <source>
        <dbReference type="Google" id="ProtNLM"/>
    </source>
</evidence>
<feature type="region of interest" description="Disordered" evidence="1">
    <location>
        <begin position="437"/>
        <end position="489"/>
    </location>
</feature>
<name>A0ABT4RJD5_9ACTN</name>
<feature type="region of interest" description="Disordered" evidence="1">
    <location>
        <begin position="202"/>
        <end position="223"/>
    </location>
</feature>
<feature type="non-terminal residue" evidence="2">
    <location>
        <position position="524"/>
    </location>
</feature>
<feature type="region of interest" description="Disordered" evidence="1">
    <location>
        <begin position="1"/>
        <end position="20"/>
    </location>
</feature>
<organism evidence="2 3">
    <name type="scientific">Solirubrobacter deserti</name>
    <dbReference type="NCBI Taxonomy" id="2282478"/>
    <lineage>
        <taxon>Bacteria</taxon>
        <taxon>Bacillati</taxon>
        <taxon>Actinomycetota</taxon>
        <taxon>Thermoleophilia</taxon>
        <taxon>Solirubrobacterales</taxon>
        <taxon>Solirubrobacteraceae</taxon>
        <taxon>Solirubrobacter</taxon>
    </lineage>
</organism>
<keyword evidence="3" id="KW-1185">Reference proteome</keyword>
<dbReference type="RefSeq" id="WP_270006414.1">
    <property type="nucleotide sequence ID" value="NZ_JAPCID010000018.1"/>
</dbReference>
<evidence type="ECO:0000256" key="1">
    <source>
        <dbReference type="SAM" id="MobiDB-lite"/>
    </source>
</evidence>
<feature type="compositionally biased region" description="Basic and acidic residues" evidence="1">
    <location>
        <begin position="1"/>
        <end position="13"/>
    </location>
</feature>
<accession>A0ABT4RJD5</accession>
<comment type="caution">
    <text evidence="2">The sequence shown here is derived from an EMBL/GenBank/DDBJ whole genome shotgun (WGS) entry which is preliminary data.</text>
</comment>
<protein>
    <recommendedName>
        <fullName evidence="4">DUF2272 domain-containing protein</fullName>
    </recommendedName>
</protein>
<feature type="compositionally biased region" description="Basic and acidic residues" evidence="1">
    <location>
        <begin position="446"/>
        <end position="465"/>
    </location>
</feature>
<reference evidence="2" key="1">
    <citation type="submission" date="2022-10" db="EMBL/GenBank/DDBJ databases">
        <title>The WGS of Solirubrobacter sp. CPCC 204708.</title>
        <authorList>
            <person name="Jiang Z."/>
        </authorList>
    </citation>
    <scope>NUCLEOTIDE SEQUENCE</scope>
    <source>
        <strain evidence="2">CPCC 204708</strain>
    </source>
</reference>
<evidence type="ECO:0000313" key="2">
    <source>
        <dbReference type="EMBL" id="MDA0138660.1"/>
    </source>
</evidence>